<evidence type="ECO:0000313" key="7">
    <source>
        <dbReference type="Proteomes" id="UP000245390"/>
    </source>
</evidence>
<keyword evidence="7" id="KW-1185">Reference proteome</keyword>
<dbReference type="Pfam" id="PF00496">
    <property type="entry name" value="SBP_bac_5"/>
    <property type="match status" value="1"/>
</dbReference>
<protein>
    <submittedName>
        <fullName evidence="6">Peptide/nickel transport system substrate-binding protein</fullName>
    </submittedName>
</protein>
<comment type="subcellular location">
    <subcellularLocation>
        <location evidence="1">Periplasm</location>
    </subcellularLocation>
</comment>
<dbReference type="InterPro" id="IPR030678">
    <property type="entry name" value="Peptide/Ni-bd"/>
</dbReference>
<dbReference type="PANTHER" id="PTHR30290">
    <property type="entry name" value="PERIPLASMIC BINDING COMPONENT OF ABC TRANSPORTER"/>
    <property type="match status" value="1"/>
</dbReference>
<evidence type="ECO:0000256" key="1">
    <source>
        <dbReference type="ARBA" id="ARBA00004418"/>
    </source>
</evidence>
<comment type="similarity">
    <text evidence="2">Belongs to the bacterial solute-binding protein 5 family.</text>
</comment>
<gene>
    <name evidence="6" type="ORF">C8D95_11612</name>
</gene>
<dbReference type="SUPFAM" id="SSF53850">
    <property type="entry name" value="Periplasmic binding protein-like II"/>
    <property type="match status" value="1"/>
</dbReference>
<dbReference type="GO" id="GO:0015833">
    <property type="term" value="P:peptide transport"/>
    <property type="evidence" value="ECO:0007669"/>
    <property type="project" value="TreeGrafter"/>
</dbReference>
<comment type="caution">
    <text evidence="6">The sequence shown here is derived from an EMBL/GenBank/DDBJ whole genome shotgun (WGS) entry which is preliminary data.</text>
</comment>
<dbReference type="InterPro" id="IPR039424">
    <property type="entry name" value="SBP_5"/>
</dbReference>
<dbReference type="PIRSF" id="PIRSF002741">
    <property type="entry name" value="MppA"/>
    <property type="match status" value="1"/>
</dbReference>
<evidence type="ECO:0000256" key="4">
    <source>
        <dbReference type="SAM" id="SignalP"/>
    </source>
</evidence>
<feature type="signal peptide" evidence="4">
    <location>
        <begin position="1"/>
        <end position="27"/>
    </location>
</feature>
<dbReference type="InterPro" id="IPR000914">
    <property type="entry name" value="SBP_5_dom"/>
</dbReference>
<evidence type="ECO:0000313" key="6">
    <source>
        <dbReference type="EMBL" id="PWK52715.1"/>
    </source>
</evidence>
<accession>A0A316FX64</accession>
<evidence type="ECO:0000256" key="3">
    <source>
        <dbReference type="ARBA" id="ARBA00022729"/>
    </source>
</evidence>
<dbReference type="RefSeq" id="WP_164721710.1">
    <property type="nucleotide sequence ID" value="NZ_CP034588.1"/>
</dbReference>
<evidence type="ECO:0000256" key="2">
    <source>
        <dbReference type="ARBA" id="ARBA00005695"/>
    </source>
</evidence>
<keyword evidence="3 4" id="KW-0732">Signal</keyword>
<sequence>MLREIRGAILAAGLATAALAGAAPALAQDGPRYGGNFIAAIAGEPGGLNPVLWQGAEPQISTSGLFDPLIMLDMDGNPEGVLAESWSLSDDRRTITFTLHDGVKWHDGEDLTSDDVLWTFMGSRDGYMPHSRYRSTLDGLVESYAAPDPLTFEITLKQPYAPFLKVFAASNYAMRIVPKHVYDGTDIQNNDANWAPIGSGPFKFKQWVRGSHIELERNEDYFVPDLPRIDNLIIRVIPDETARLLALQQGEVDYLYYYAVAFSAIPTLQSDDSIVVTNEGAGLQGQVEMLTFNLDRAPFNNLKVRQAFAYLLDREKINELVFFGLARPALSNIGETTPFSSENVQVNYDMGSHEANVAEADRLLTEAGFPREGDAERFSVNLLHMSGRPYAGKVGEVFAQSLKEVGVNLTTTPLDRPTFIEMTHAKWDFDLSEQQFTSGAHPYVGIVRYLRSDLHIAGTYPSNHMGYNNPEIDSLFEASTTAASDAEEAKIWADAQKILSEDLPLLPVVEMPYTNVYRAEWHDVFSSIDGVFDIGRTVWTENGSESR</sequence>
<feature type="domain" description="Solute-binding protein family 5" evidence="5">
    <location>
        <begin position="78"/>
        <end position="438"/>
    </location>
</feature>
<dbReference type="PANTHER" id="PTHR30290:SF38">
    <property type="entry name" value="D,D-DIPEPTIDE-BINDING PERIPLASMIC PROTEIN DDPA-RELATED"/>
    <property type="match status" value="1"/>
</dbReference>
<reference evidence="6 7" key="1">
    <citation type="submission" date="2018-05" db="EMBL/GenBank/DDBJ databases">
        <title>Genomic Encyclopedia of Type Strains, Phase IV (KMG-IV): sequencing the most valuable type-strain genomes for metagenomic binning, comparative biology and taxonomic classification.</title>
        <authorList>
            <person name="Goeker M."/>
        </authorList>
    </citation>
    <scope>NUCLEOTIDE SEQUENCE [LARGE SCALE GENOMIC DNA]</scope>
    <source>
        <strain evidence="6 7">DSM 103371</strain>
    </source>
</reference>
<proteinExistence type="inferred from homology"/>
<dbReference type="Proteomes" id="UP000245390">
    <property type="component" value="Unassembled WGS sequence"/>
</dbReference>
<dbReference type="GO" id="GO:1904680">
    <property type="term" value="F:peptide transmembrane transporter activity"/>
    <property type="evidence" value="ECO:0007669"/>
    <property type="project" value="TreeGrafter"/>
</dbReference>
<dbReference type="GO" id="GO:0030288">
    <property type="term" value="C:outer membrane-bounded periplasmic space"/>
    <property type="evidence" value="ECO:0007669"/>
    <property type="project" value="UniProtKB-ARBA"/>
</dbReference>
<name>A0A316FX64_9RHOB</name>
<dbReference type="EMBL" id="QGGV01000016">
    <property type="protein sequence ID" value="PWK52715.1"/>
    <property type="molecule type" value="Genomic_DNA"/>
</dbReference>
<organism evidence="6 7">
    <name type="scientific">Silicimonas algicola</name>
    <dbReference type="NCBI Taxonomy" id="1826607"/>
    <lineage>
        <taxon>Bacteria</taxon>
        <taxon>Pseudomonadati</taxon>
        <taxon>Pseudomonadota</taxon>
        <taxon>Alphaproteobacteria</taxon>
        <taxon>Rhodobacterales</taxon>
        <taxon>Paracoccaceae</taxon>
    </lineage>
</organism>
<dbReference type="Gene3D" id="3.40.190.10">
    <property type="entry name" value="Periplasmic binding protein-like II"/>
    <property type="match status" value="1"/>
</dbReference>
<dbReference type="GO" id="GO:0043190">
    <property type="term" value="C:ATP-binding cassette (ABC) transporter complex"/>
    <property type="evidence" value="ECO:0007669"/>
    <property type="project" value="InterPro"/>
</dbReference>
<dbReference type="Gene3D" id="3.10.105.10">
    <property type="entry name" value="Dipeptide-binding Protein, Domain 3"/>
    <property type="match status" value="1"/>
</dbReference>
<feature type="chain" id="PRO_5016367079" evidence="4">
    <location>
        <begin position="28"/>
        <end position="547"/>
    </location>
</feature>
<evidence type="ECO:0000259" key="5">
    <source>
        <dbReference type="Pfam" id="PF00496"/>
    </source>
</evidence>
<dbReference type="AlphaFoldDB" id="A0A316FX64"/>